<dbReference type="SUPFAM" id="SSF53474">
    <property type="entry name" value="alpha/beta-Hydrolases"/>
    <property type="match status" value="1"/>
</dbReference>
<evidence type="ECO:0000313" key="1">
    <source>
        <dbReference type="EMBL" id="CAH2045327.1"/>
    </source>
</evidence>
<keyword evidence="2" id="KW-1185">Reference proteome</keyword>
<proteinExistence type="predicted"/>
<protein>
    <submittedName>
        <fullName evidence="1">Uncharacterized protein</fullName>
    </submittedName>
</protein>
<name>A0ABN8I0E6_9NEOP</name>
<dbReference type="Proteomes" id="UP000837857">
    <property type="component" value="Chromosome 16"/>
</dbReference>
<dbReference type="EMBL" id="OW152828">
    <property type="protein sequence ID" value="CAH2045327.1"/>
    <property type="molecule type" value="Genomic_DNA"/>
</dbReference>
<evidence type="ECO:0000313" key="2">
    <source>
        <dbReference type="Proteomes" id="UP000837857"/>
    </source>
</evidence>
<accession>A0ABN8I0E6</accession>
<dbReference type="Gene3D" id="3.40.50.1820">
    <property type="entry name" value="alpha/beta hydrolase"/>
    <property type="match status" value="1"/>
</dbReference>
<reference evidence="1" key="1">
    <citation type="submission" date="2022-03" db="EMBL/GenBank/DDBJ databases">
        <authorList>
            <person name="Martin H S."/>
        </authorList>
    </citation>
    <scope>NUCLEOTIDE SEQUENCE</scope>
</reference>
<dbReference type="InterPro" id="IPR029058">
    <property type="entry name" value="AB_hydrolase_fold"/>
</dbReference>
<sequence>MRYIGEFWPSFVLLNPTPPSDDSILDFKWQAVNNTEHMNYLDINGNFTMLTDPEAKRVQFWDWLYDNYAKEEQ</sequence>
<feature type="non-terminal residue" evidence="1">
    <location>
        <position position="73"/>
    </location>
</feature>
<organism evidence="1 2">
    <name type="scientific">Iphiclides podalirius</name>
    <name type="common">scarce swallowtail</name>
    <dbReference type="NCBI Taxonomy" id="110791"/>
    <lineage>
        <taxon>Eukaryota</taxon>
        <taxon>Metazoa</taxon>
        <taxon>Ecdysozoa</taxon>
        <taxon>Arthropoda</taxon>
        <taxon>Hexapoda</taxon>
        <taxon>Insecta</taxon>
        <taxon>Pterygota</taxon>
        <taxon>Neoptera</taxon>
        <taxon>Endopterygota</taxon>
        <taxon>Lepidoptera</taxon>
        <taxon>Glossata</taxon>
        <taxon>Ditrysia</taxon>
        <taxon>Papilionoidea</taxon>
        <taxon>Papilionidae</taxon>
        <taxon>Papilioninae</taxon>
        <taxon>Iphiclides</taxon>
    </lineage>
</organism>
<gene>
    <name evidence="1" type="ORF">IPOD504_LOCUS5022</name>
</gene>